<feature type="region of interest" description="Disordered" evidence="1">
    <location>
        <begin position="1"/>
        <end position="64"/>
    </location>
</feature>
<keyword evidence="2" id="KW-1133">Transmembrane helix</keyword>
<dbReference type="EMBL" id="CAICTM010000835">
    <property type="protein sequence ID" value="CAB9517169.1"/>
    <property type="molecule type" value="Genomic_DNA"/>
</dbReference>
<gene>
    <name evidence="3" type="ORF">SEMRO_836_G208980.1</name>
</gene>
<feature type="region of interest" description="Disordered" evidence="1">
    <location>
        <begin position="169"/>
        <end position="190"/>
    </location>
</feature>
<proteinExistence type="predicted"/>
<protein>
    <submittedName>
        <fullName evidence="3">Uncharacterized protein</fullName>
    </submittedName>
</protein>
<keyword evidence="2" id="KW-0472">Membrane</keyword>
<comment type="caution">
    <text evidence="3">The sequence shown here is derived from an EMBL/GenBank/DDBJ whole genome shotgun (WGS) entry which is preliminary data.</text>
</comment>
<feature type="compositionally biased region" description="Basic and acidic residues" evidence="1">
    <location>
        <begin position="564"/>
        <end position="575"/>
    </location>
</feature>
<evidence type="ECO:0000313" key="3">
    <source>
        <dbReference type="EMBL" id="CAB9517169.1"/>
    </source>
</evidence>
<reference evidence="3" key="1">
    <citation type="submission" date="2020-06" db="EMBL/GenBank/DDBJ databases">
        <authorList>
            <consortium name="Plant Systems Biology data submission"/>
        </authorList>
    </citation>
    <scope>NUCLEOTIDE SEQUENCE</scope>
    <source>
        <strain evidence="3">D6</strain>
    </source>
</reference>
<dbReference type="Proteomes" id="UP001153069">
    <property type="component" value="Unassembled WGS sequence"/>
</dbReference>
<dbReference type="OrthoDB" id="46613at2759"/>
<feature type="compositionally biased region" description="Low complexity" evidence="1">
    <location>
        <begin position="24"/>
        <end position="62"/>
    </location>
</feature>
<feature type="compositionally biased region" description="Basic residues" evidence="1">
    <location>
        <begin position="590"/>
        <end position="612"/>
    </location>
</feature>
<feature type="compositionally biased region" description="Low complexity" evidence="1">
    <location>
        <begin position="169"/>
        <end position="181"/>
    </location>
</feature>
<feature type="transmembrane region" description="Helical" evidence="2">
    <location>
        <begin position="101"/>
        <end position="120"/>
    </location>
</feature>
<keyword evidence="2" id="KW-0812">Transmembrane</keyword>
<accession>A0A9N8EDH2</accession>
<organism evidence="3 4">
    <name type="scientific">Seminavis robusta</name>
    <dbReference type="NCBI Taxonomy" id="568900"/>
    <lineage>
        <taxon>Eukaryota</taxon>
        <taxon>Sar</taxon>
        <taxon>Stramenopiles</taxon>
        <taxon>Ochrophyta</taxon>
        <taxon>Bacillariophyta</taxon>
        <taxon>Bacillariophyceae</taxon>
        <taxon>Bacillariophycidae</taxon>
        <taxon>Naviculales</taxon>
        <taxon>Naviculaceae</taxon>
        <taxon>Seminavis</taxon>
    </lineage>
</organism>
<feature type="region of interest" description="Disordered" evidence="1">
    <location>
        <begin position="564"/>
        <end position="612"/>
    </location>
</feature>
<dbReference type="AlphaFoldDB" id="A0A9N8EDH2"/>
<name>A0A9N8EDH2_9STRA</name>
<evidence type="ECO:0000313" key="4">
    <source>
        <dbReference type="Proteomes" id="UP001153069"/>
    </source>
</evidence>
<evidence type="ECO:0000256" key="1">
    <source>
        <dbReference type="SAM" id="MobiDB-lite"/>
    </source>
</evidence>
<evidence type="ECO:0000256" key="2">
    <source>
        <dbReference type="SAM" id="Phobius"/>
    </source>
</evidence>
<sequence>MATSPNRGFGTPGPRVPKSGVKLSVVTTPVSHSTRSTSSGSMMTTPSFSFHSPHNGSSSSSVSGGGYNLGSLSKGNKFHHHHHHNHNSSSLFWNKKNRSSILWMCLLLLMGAINMAYQWYNNDVRADFGILLNMGGARPNGVVNQQAETPPIRSGKPFEWKPPAALRAAADTADTDTTTTTLSNQQQQQEPVFDYTLPASSDATVVFYHIYFPPTDEGRLNSLRIIAEQLQQLANSTTSPNFVLYYNTIGEQTPALEDTHIQQLCLRSKLTCHAMQHFSEGMEDKTLQPLHDFCSLQTEPETDYSVVYLHNKGSFNAKPLNEVWRYQMTQAVVSPECQQHTTNVPGQCNLCGLYFSAERGLFMAGNMWRSKCSYVRNLLPPRDFQDAMHAITAQALMERLRFRFVMTLQELRAGVFGIDRYATEFWIASHPFVRPCDFSKAIAPPTSYDMTEIFLRWLRVQEPHNGTLESEWFAKTAPHHPLPIFNGQGLDVARFPDVRLREYFLLAGNLFRWYGLYGQAPPVAPTSWVYEWFPDGAKWKAAVQEHDKDSVEFMTEAALQMEIESGRNKFTRDNTKPQPPNGFVNTNSNNKKKSRASNKKRKTGKNRKAAGR</sequence>
<keyword evidence="4" id="KW-1185">Reference proteome</keyword>